<dbReference type="Gramene" id="PRQ45136">
    <property type="protein sequence ID" value="PRQ45136"/>
    <property type="gene ID" value="RchiOBHm_Chr3g0486911"/>
</dbReference>
<accession>A0A2P6RFC8</accession>
<gene>
    <name evidence="2" type="ORF">RchiOBHm_Chr3g0486911</name>
</gene>
<proteinExistence type="predicted"/>
<evidence type="ECO:0000313" key="3">
    <source>
        <dbReference type="Proteomes" id="UP000238479"/>
    </source>
</evidence>
<keyword evidence="1" id="KW-0812">Transmembrane</keyword>
<reference evidence="2 3" key="1">
    <citation type="journal article" date="2018" name="Nat. Genet.">
        <title>The Rosa genome provides new insights in the design of modern roses.</title>
        <authorList>
            <person name="Bendahmane M."/>
        </authorList>
    </citation>
    <scope>NUCLEOTIDE SEQUENCE [LARGE SCALE GENOMIC DNA]</scope>
    <source>
        <strain evidence="3">cv. Old Blush</strain>
    </source>
</reference>
<keyword evidence="1" id="KW-0472">Membrane</keyword>
<dbReference type="Proteomes" id="UP000238479">
    <property type="component" value="Chromosome 3"/>
</dbReference>
<protein>
    <submittedName>
        <fullName evidence="2">Uncharacterized protein</fullName>
    </submittedName>
</protein>
<feature type="transmembrane region" description="Helical" evidence="1">
    <location>
        <begin position="33"/>
        <end position="55"/>
    </location>
</feature>
<comment type="caution">
    <text evidence="2">The sequence shown here is derived from an EMBL/GenBank/DDBJ whole genome shotgun (WGS) entry which is preliminary data.</text>
</comment>
<keyword evidence="1" id="KW-1133">Transmembrane helix</keyword>
<dbReference type="EMBL" id="PDCK01000041">
    <property type="protein sequence ID" value="PRQ45136.1"/>
    <property type="molecule type" value="Genomic_DNA"/>
</dbReference>
<dbReference type="AlphaFoldDB" id="A0A2P6RFC8"/>
<organism evidence="2 3">
    <name type="scientific">Rosa chinensis</name>
    <name type="common">China rose</name>
    <dbReference type="NCBI Taxonomy" id="74649"/>
    <lineage>
        <taxon>Eukaryota</taxon>
        <taxon>Viridiplantae</taxon>
        <taxon>Streptophyta</taxon>
        <taxon>Embryophyta</taxon>
        <taxon>Tracheophyta</taxon>
        <taxon>Spermatophyta</taxon>
        <taxon>Magnoliopsida</taxon>
        <taxon>eudicotyledons</taxon>
        <taxon>Gunneridae</taxon>
        <taxon>Pentapetalae</taxon>
        <taxon>rosids</taxon>
        <taxon>fabids</taxon>
        <taxon>Rosales</taxon>
        <taxon>Rosaceae</taxon>
        <taxon>Rosoideae</taxon>
        <taxon>Rosoideae incertae sedis</taxon>
        <taxon>Rosa</taxon>
    </lineage>
</organism>
<evidence type="ECO:0000256" key="1">
    <source>
        <dbReference type="SAM" id="Phobius"/>
    </source>
</evidence>
<feature type="transmembrane region" description="Helical" evidence="1">
    <location>
        <begin position="75"/>
        <end position="96"/>
    </location>
</feature>
<sequence length="107" mass="11847">MGYSSSTPTGLRPTSNPKISQAKCQIGAKKVSGVVMLLPMGLLVHAFDSSLLFSNDNLLISPISHSNLRFAGNSHFLYFSIFRSLCYYYLILECLYRSSIQFQGKAS</sequence>
<evidence type="ECO:0000313" key="2">
    <source>
        <dbReference type="EMBL" id="PRQ45136.1"/>
    </source>
</evidence>
<name>A0A2P6RFC8_ROSCH</name>
<keyword evidence="3" id="KW-1185">Reference proteome</keyword>